<evidence type="ECO:0000259" key="2">
    <source>
        <dbReference type="Pfam" id="PF07589"/>
    </source>
</evidence>
<name>A0A8J7APD2_9CYAN</name>
<evidence type="ECO:0000313" key="4">
    <source>
        <dbReference type="Proteomes" id="UP000636505"/>
    </source>
</evidence>
<dbReference type="Proteomes" id="UP000636505">
    <property type="component" value="Unassembled WGS sequence"/>
</dbReference>
<feature type="compositionally biased region" description="Basic and acidic residues" evidence="1">
    <location>
        <begin position="296"/>
        <end position="306"/>
    </location>
</feature>
<organism evidence="3 4">
    <name type="scientific">Vasconcelosia minhoensis LEGE 07310</name>
    <dbReference type="NCBI Taxonomy" id="915328"/>
    <lineage>
        <taxon>Bacteria</taxon>
        <taxon>Bacillati</taxon>
        <taxon>Cyanobacteriota</taxon>
        <taxon>Cyanophyceae</taxon>
        <taxon>Nodosilineales</taxon>
        <taxon>Cymatolegaceae</taxon>
        <taxon>Vasconcelosia</taxon>
        <taxon>Vasconcelosia minhoensis</taxon>
    </lineage>
</organism>
<evidence type="ECO:0000256" key="1">
    <source>
        <dbReference type="SAM" id="MobiDB-lite"/>
    </source>
</evidence>
<accession>A0A8J7APD2</accession>
<comment type="caution">
    <text evidence="3">The sequence shown here is derived from an EMBL/GenBank/DDBJ whole genome shotgun (WGS) entry which is preliminary data.</text>
</comment>
<dbReference type="NCBIfam" id="TIGR02595">
    <property type="entry name" value="PEP_CTERM"/>
    <property type="match status" value="1"/>
</dbReference>
<proteinExistence type="predicted"/>
<dbReference type="AlphaFoldDB" id="A0A8J7APD2"/>
<feature type="domain" description="Ice-binding protein C-terminal" evidence="2">
    <location>
        <begin position="309"/>
        <end position="332"/>
    </location>
</feature>
<dbReference type="InterPro" id="IPR013424">
    <property type="entry name" value="Ice-binding_C"/>
</dbReference>
<protein>
    <submittedName>
        <fullName evidence="3">PEP-CTERM sorting domain-containing protein</fullName>
    </submittedName>
</protein>
<gene>
    <name evidence="3" type="ORF">IQ241_12480</name>
</gene>
<reference evidence="3" key="1">
    <citation type="submission" date="2020-10" db="EMBL/GenBank/DDBJ databases">
        <authorList>
            <person name="Castelo-Branco R."/>
            <person name="Eusebio N."/>
            <person name="Adriana R."/>
            <person name="Vieira A."/>
            <person name="Brugerolle De Fraissinette N."/>
            <person name="Rezende De Castro R."/>
            <person name="Schneider M.P."/>
            <person name="Vasconcelos V."/>
            <person name="Leao P.N."/>
        </authorList>
    </citation>
    <scope>NUCLEOTIDE SEQUENCE</scope>
    <source>
        <strain evidence="3">LEGE 07310</strain>
    </source>
</reference>
<dbReference type="Pfam" id="PF07589">
    <property type="entry name" value="PEP-CTERM"/>
    <property type="match status" value="1"/>
</dbReference>
<sequence length="338" mass="36189">MKNKILSFSIGGVGMLLSTGFTISVQAAELKRVSSVGDFYEAYGPSDSFSPESKAIIDGLFGYADPFMGASGLQNAAAAGYVPMTKDLRFHGTHWFNPALFLSNSSPNPLAPTGLNFDQQGKLVAVFWPEQKYAITAEVLNSLATADPASLPALYEGVKTATLKSKPDILDPFGDVDWHSHENVLIENVGNRDPATGAYTGDVLFRQSLTNENFVGEVLAALADPEVTIAPFEFSSDPSVYPPFNTLADAGFYMAHMWLGLENPDGLFAGTHPAVSIDAPGEHTTFEDGSGGHHGHSPDPGHEKPGHVSVPEPSFVLALLVVGAFGFRSRRRQLQHQP</sequence>
<dbReference type="RefSeq" id="WP_193907581.1">
    <property type="nucleotide sequence ID" value="NZ_JADEXG010000026.1"/>
</dbReference>
<feature type="region of interest" description="Disordered" evidence="1">
    <location>
        <begin position="279"/>
        <end position="308"/>
    </location>
</feature>
<evidence type="ECO:0000313" key="3">
    <source>
        <dbReference type="EMBL" id="MBE9078099.1"/>
    </source>
</evidence>
<keyword evidence="4" id="KW-1185">Reference proteome</keyword>
<dbReference type="EMBL" id="JADEXG010000026">
    <property type="protein sequence ID" value="MBE9078099.1"/>
    <property type="molecule type" value="Genomic_DNA"/>
</dbReference>